<protein>
    <submittedName>
        <fullName evidence="3">Uncharacterized protein</fullName>
    </submittedName>
</protein>
<dbReference type="EMBL" id="CAJPEX010002525">
    <property type="protein sequence ID" value="CAG0921124.1"/>
    <property type="molecule type" value="Genomic_DNA"/>
</dbReference>
<feature type="region of interest" description="Disordered" evidence="2">
    <location>
        <begin position="494"/>
        <end position="555"/>
    </location>
</feature>
<proteinExistence type="predicted"/>
<evidence type="ECO:0000256" key="2">
    <source>
        <dbReference type="SAM" id="MobiDB-lite"/>
    </source>
</evidence>
<dbReference type="AlphaFoldDB" id="A0A7R9BUR0"/>
<sequence>MMIERLRKPSYIIDEEAARFLGPLTKPEGNFPPIFGNLPQAEQVFNRRERRLPNGVVFGRFGYIDSDGKQKETHYVSDDWGYRMIEPGANVTIYPAAAENDGVGSGGSESASESNASYHRKKNGVVILYTSEMSNPDKKKRNNDEQVSITDQPSTSSSSSLSSGSVAADLPVYRAETEVTGAPRPFDPASTGVELFAAVTPGPNPSDALDPQQRLSFRLAGFSPDSRRRGTVTISKIVGESALSPGEALTTPAPTVPLATPVHGSGNPSSGSSSLPYVDGSPNDIWYHGNLDPSLPEKHLSLAGNRDKVDSSSSSSLLHNDDSNNKQSFGLRRPGTVIPYPLPEFKPIPKPGSLDDPHVQLMWVNRVQGTNNVNNNNKNMNNKEEATPGLGLGLGTGQGALGIQYPNQNVLGFPQYQQQQQQLFQQQIQRPSYPFVSNTGNRFQGYPFGFGTSQHGNQLRNPLYWNSDPLVSFYRDSFPFFSRQYYKRMLKNPESVSENAENPADEDSSAVQQTELAKFPDDQVTKAEIQQEEIRNGDHQSSGLETNASEHFESS</sequence>
<feature type="region of interest" description="Disordered" evidence="2">
    <location>
        <begin position="304"/>
        <end position="334"/>
    </location>
</feature>
<dbReference type="OrthoDB" id="8191482at2759"/>
<gene>
    <name evidence="3" type="ORF">NMOB1V02_LOCUS8627</name>
</gene>
<feature type="compositionally biased region" description="Low complexity" evidence="2">
    <location>
        <begin position="154"/>
        <end position="165"/>
    </location>
</feature>
<dbReference type="InterPro" id="IPR000618">
    <property type="entry name" value="Insect_cuticle"/>
</dbReference>
<accession>A0A7R9BUR0</accession>
<evidence type="ECO:0000256" key="1">
    <source>
        <dbReference type="PROSITE-ProRule" id="PRU00497"/>
    </source>
</evidence>
<name>A0A7R9BUR0_9CRUS</name>
<evidence type="ECO:0000313" key="3">
    <source>
        <dbReference type="EMBL" id="CAD7280972.1"/>
    </source>
</evidence>
<feature type="region of interest" description="Disordered" evidence="2">
    <location>
        <begin position="131"/>
        <end position="166"/>
    </location>
</feature>
<organism evidence="3">
    <name type="scientific">Notodromas monacha</name>
    <dbReference type="NCBI Taxonomy" id="399045"/>
    <lineage>
        <taxon>Eukaryota</taxon>
        <taxon>Metazoa</taxon>
        <taxon>Ecdysozoa</taxon>
        <taxon>Arthropoda</taxon>
        <taxon>Crustacea</taxon>
        <taxon>Oligostraca</taxon>
        <taxon>Ostracoda</taxon>
        <taxon>Podocopa</taxon>
        <taxon>Podocopida</taxon>
        <taxon>Cypridocopina</taxon>
        <taxon>Cypridoidea</taxon>
        <taxon>Cyprididae</taxon>
        <taxon>Notodromas</taxon>
    </lineage>
</organism>
<dbReference type="Proteomes" id="UP000678499">
    <property type="component" value="Unassembled WGS sequence"/>
</dbReference>
<evidence type="ECO:0000313" key="4">
    <source>
        <dbReference type="Proteomes" id="UP000678499"/>
    </source>
</evidence>
<keyword evidence="1" id="KW-0193">Cuticle</keyword>
<dbReference type="Pfam" id="PF00379">
    <property type="entry name" value="Chitin_bind_4"/>
    <property type="match status" value="1"/>
</dbReference>
<dbReference type="PROSITE" id="PS51155">
    <property type="entry name" value="CHIT_BIND_RR_2"/>
    <property type="match status" value="1"/>
</dbReference>
<feature type="region of interest" description="Disordered" evidence="2">
    <location>
        <begin position="245"/>
        <end position="276"/>
    </location>
</feature>
<feature type="compositionally biased region" description="Low complexity" evidence="2">
    <location>
        <begin position="248"/>
        <end position="274"/>
    </location>
</feature>
<reference evidence="3" key="1">
    <citation type="submission" date="2020-11" db="EMBL/GenBank/DDBJ databases">
        <authorList>
            <person name="Tran Van P."/>
        </authorList>
    </citation>
    <scope>NUCLEOTIDE SEQUENCE</scope>
</reference>
<dbReference type="EMBL" id="OA884562">
    <property type="protein sequence ID" value="CAD7280972.1"/>
    <property type="molecule type" value="Genomic_DNA"/>
</dbReference>
<dbReference type="GO" id="GO:0042302">
    <property type="term" value="F:structural constituent of cuticle"/>
    <property type="evidence" value="ECO:0007669"/>
    <property type="project" value="UniProtKB-UniRule"/>
</dbReference>
<keyword evidence="4" id="KW-1185">Reference proteome</keyword>